<feature type="domain" description="F420-non-reducing hydrogenase iron-sulfur subunit D" evidence="5">
    <location>
        <begin position="8"/>
        <end position="130"/>
    </location>
</feature>
<evidence type="ECO:0000259" key="5">
    <source>
        <dbReference type="Pfam" id="PF02662"/>
    </source>
</evidence>
<keyword evidence="1" id="KW-0479">Metal-binding</keyword>
<dbReference type="InterPro" id="IPR003813">
    <property type="entry name" value="MvhD/FlpD"/>
</dbReference>
<evidence type="ECO:0000313" key="6">
    <source>
        <dbReference type="EMBL" id="QTA87629.1"/>
    </source>
</evidence>
<keyword evidence="4" id="KW-0411">Iron-sulfur</keyword>
<dbReference type="GO" id="GO:0046872">
    <property type="term" value="F:metal ion binding"/>
    <property type="evidence" value="ECO:0007669"/>
    <property type="project" value="UniProtKB-KW"/>
</dbReference>
<proteinExistence type="predicted"/>
<reference evidence="6" key="1">
    <citation type="journal article" date="2021" name="Microb. Physiol.">
        <title>Proteogenomic Insights into the Physiology of Marine, Sulfate-Reducing, Filamentous Desulfonema limicola and Desulfonema magnum.</title>
        <authorList>
            <person name="Schnaars V."/>
            <person name="Wohlbrand L."/>
            <person name="Scheve S."/>
            <person name="Hinrichs C."/>
            <person name="Reinhardt R."/>
            <person name="Rabus R."/>
        </authorList>
    </citation>
    <scope>NUCLEOTIDE SEQUENCE</scope>
    <source>
        <strain evidence="6">4be13</strain>
    </source>
</reference>
<dbReference type="GO" id="GO:0016491">
    <property type="term" value="F:oxidoreductase activity"/>
    <property type="evidence" value="ECO:0007669"/>
    <property type="project" value="UniProtKB-KW"/>
</dbReference>
<dbReference type="Pfam" id="PF02662">
    <property type="entry name" value="FlpD"/>
    <property type="match status" value="1"/>
</dbReference>
<keyword evidence="3" id="KW-0408">Iron</keyword>
<evidence type="ECO:0000256" key="2">
    <source>
        <dbReference type="ARBA" id="ARBA00023002"/>
    </source>
</evidence>
<name>A0A975GNC5_9BACT</name>
<protein>
    <submittedName>
        <fullName evidence="6">Methyl-viologen-reducing hydrogenase family protein</fullName>
    </submittedName>
</protein>
<keyword evidence="2" id="KW-0560">Oxidoreductase</keyword>
<evidence type="ECO:0000256" key="1">
    <source>
        <dbReference type="ARBA" id="ARBA00022723"/>
    </source>
</evidence>
<dbReference type="KEGG" id="dmm:dnm_036630"/>
<organism evidence="6 7">
    <name type="scientific">Desulfonema magnum</name>
    <dbReference type="NCBI Taxonomy" id="45655"/>
    <lineage>
        <taxon>Bacteria</taxon>
        <taxon>Pseudomonadati</taxon>
        <taxon>Thermodesulfobacteriota</taxon>
        <taxon>Desulfobacteria</taxon>
        <taxon>Desulfobacterales</taxon>
        <taxon>Desulfococcaceae</taxon>
        <taxon>Desulfonema</taxon>
    </lineage>
</organism>
<gene>
    <name evidence="6" type="ORF">dnm_036630</name>
</gene>
<keyword evidence="7" id="KW-1185">Reference proteome</keyword>
<sequence length="135" mass="14972">MADFEPTIIAFCCDYCGAPAADLAGSMRLEYPSNIKIIQIPCTGKVDVMHLLRAIQKGADGVYCVGCVEGTCHYNNGNFRCRERVNYVRTLLEEIGIEGDRVRMYNLSSNEATAFAAYAKEMTDHIRELGPNPLN</sequence>
<evidence type="ECO:0000313" key="7">
    <source>
        <dbReference type="Proteomes" id="UP000663722"/>
    </source>
</evidence>
<dbReference type="Proteomes" id="UP000663722">
    <property type="component" value="Chromosome"/>
</dbReference>
<accession>A0A975GNC5</accession>
<evidence type="ECO:0000256" key="4">
    <source>
        <dbReference type="ARBA" id="ARBA00023014"/>
    </source>
</evidence>
<evidence type="ECO:0000256" key="3">
    <source>
        <dbReference type="ARBA" id="ARBA00023004"/>
    </source>
</evidence>
<dbReference type="EMBL" id="CP061800">
    <property type="protein sequence ID" value="QTA87629.1"/>
    <property type="molecule type" value="Genomic_DNA"/>
</dbReference>
<dbReference type="AlphaFoldDB" id="A0A975GNC5"/>
<dbReference type="GO" id="GO:0051536">
    <property type="term" value="F:iron-sulfur cluster binding"/>
    <property type="evidence" value="ECO:0007669"/>
    <property type="project" value="UniProtKB-KW"/>
</dbReference>
<dbReference type="RefSeq" id="WP_207682738.1">
    <property type="nucleotide sequence ID" value="NZ_CP061800.1"/>
</dbReference>